<evidence type="ECO:0000259" key="4">
    <source>
        <dbReference type="Pfam" id="PF25372"/>
    </source>
</evidence>
<keyword evidence="2" id="KW-0812">Transmembrane</keyword>
<dbReference type="InterPro" id="IPR032675">
    <property type="entry name" value="LRR_dom_sf"/>
</dbReference>
<dbReference type="InterPro" id="IPR036909">
    <property type="entry name" value="Cyt_c-like_dom_sf"/>
</dbReference>
<name>A0AAT9FK66_9BACT</name>
<evidence type="ECO:0000259" key="3">
    <source>
        <dbReference type="Pfam" id="PF07635"/>
    </source>
</evidence>
<dbReference type="Gene3D" id="3.80.10.10">
    <property type="entry name" value="Ribonuclease Inhibitor"/>
    <property type="match status" value="1"/>
</dbReference>
<dbReference type="InterPro" id="IPR011429">
    <property type="entry name" value="Cyt_c_Planctomycete-type"/>
</dbReference>
<dbReference type="GO" id="GO:0009055">
    <property type="term" value="F:electron transfer activity"/>
    <property type="evidence" value="ECO:0007669"/>
    <property type="project" value="InterPro"/>
</dbReference>
<protein>
    <recommendedName>
        <fullName evidence="6">Cytochrome C Planctomycete-type domain-containing protein</fullName>
    </recommendedName>
</protein>
<feature type="domain" description="F-box/LRR-repeat protein 15-like leucin rich repeat" evidence="4">
    <location>
        <begin position="403"/>
        <end position="504"/>
    </location>
</feature>
<organism evidence="5">
    <name type="scientific">Oceaniferula spumae</name>
    <dbReference type="NCBI Taxonomy" id="2979115"/>
    <lineage>
        <taxon>Bacteria</taxon>
        <taxon>Pseudomonadati</taxon>
        <taxon>Verrucomicrobiota</taxon>
        <taxon>Verrucomicrobiia</taxon>
        <taxon>Verrucomicrobiales</taxon>
        <taxon>Verrucomicrobiaceae</taxon>
        <taxon>Oceaniferula</taxon>
    </lineage>
</organism>
<feature type="domain" description="Cytochrome C Planctomycete-type" evidence="3">
    <location>
        <begin position="231"/>
        <end position="290"/>
    </location>
</feature>
<feature type="region of interest" description="Disordered" evidence="1">
    <location>
        <begin position="510"/>
        <end position="536"/>
    </location>
</feature>
<evidence type="ECO:0000313" key="5">
    <source>
        <dbReference type="EMBL" id="BDS06347.1"/>
    </source>
</evidence>
<dbReference type="EMBL" id="AP026866">
    <property type="protein sequence ID" value="BDS06347.1"/>
    <property type="molecule type" value="Genomic_DNA"/>
</dbReference>
<dbReference type="KEGG" id="osu:NT6N_13870"/>
<reference evidence="5" key="1">
    <citation type="submission" date="2024-07" db="EMBL/GenBank/DDBJ databases">
        <title>Complete genome sequence of Verrucomicrobiaceae bacterium NT6N.</title>
        <authorList>
            <person name="Huang C."/>
            <person name="Takami H."/>
            <person name="Hamasaki K."/>
        </authorList>
    </citation>
    <scope>NUCLEOTIDE SEQUENCE</scope>
    <source>
        <strain evidence="5">NT6N</strain>
    </source>
</reference>
<feature type="transmembrane region" description="Helical" evidence="2">
    <location>
        <begin position="136"/>
        <end position="153"/>
    </location>
</feature>
<feature type="transmembrane region" description="Helical" evidence="2">
    <location>
        <begin position="100"/>
        <end position="124"/>
    </location>
</feature>
<evidence type="ECO:0000256" key="1">
    <source>
        <dbReference type="SAM" id="MobiDB-lite"/>
    </source>
</evidence>
<evidence type="ECO:0008006" key="6">
    <source>
        <dbReference type="Google" id="ProtNLM"/>
    </source>
</evidence>
<dbReference type="PANTHER" id="PTHR35889:SF3">
    <property type="entry name" value="F-BOX DOMAIN-CONTAINING PROTEIN"/>
    <property type="match status" value="1"/>
</dbReference>
<dbReference type="Pfam" id="PF07635">
    <property type="entry name" value="PSCyt1"/>
    <property type="match status" value="1"/>
</dbReference>
<dbReference type="GO" id="GO:0020037">
    <property type="term" value="F:heme binding"/>
    <property type="evidence" value="ECO:0007669"/>
    <property type="project" value="InterPro"/>
</dbReference>
<dbReference type="AlphaFoldDB" id="A0AAT9FK66"/>
<dbReference type="SMART" id="SM00368">
    <property type="entry name" value="LRR_RI"/>
    <property type="match status" value="2"/>
</dbReference>
<feature type="transmembrane region" description="Helical" evidence="2">
    <location>
        <begin position="20"/>
        <end position="40"/>
    </location>
</feature>
<dbReference type="PANTHER" id="PTHR35889">
    <property type="entry name" value="CYCLOINULO-OLIGOSACCHARIDE FRUCTANOTRANSFERASE-RELATED"/>
    <property type="match status" value="1"/>
</dbReference>
<dbReference type="Pfam" id="PF25372">
    <property type="entry name" value="DUF7885"/>
    <property type="match status" value="1"/>
</dbReference>
<feature type="compositionally biased region" description="Basic and acidic residues" evidence="1">
    <location>
        <begin position="510"/>
        <end position="530"/>
    </location>
</feature>
<keyword evidence="2" id="KW-1133">Transmembrane helix</keyword>
<dbReference type="InterPro" id="IPR057207">
    <property type="entry name" value="FBXL15_LRR"/>
</dbReference>
<accession>A0AAT9FK66</accession>
<evidence type="ECO:0000256" key="2">
    <source>
        <dbReference type="SAM" id="Phobius"/>
    </source>
</evidence>
<keyword evidence="2" id="KW-0472">Membrane</keyword>
<sequence>MARATENTIPMHNSLQKKFYPICLLLGILAIFGVAIMPLFGEVGMANPKDAENLGLWVNFLGRFHPLFLHLPIGALMLVFVLEGAKLLSRGKYQPNTTMALFFASATGIFAVVFGYCLYLTGGFEGDLIEEHKRDGIIFTILVIVAFLVKYTSDIKPATQFYKPLYGILLLTSGAVMMSAGHHGGEITHGDPMNALPSKIIDQREQVKNKPVDTDPVVYTGIVHNILEEKCISCHGADKQKSGLRLDSYAAMLDGGEEEECLVPGDLEKSALISFLHLPMDDDQHMPPEGKTQLTKEEVEILEWWVKIGAPEKARLSEVEVTPAIQLALDSLVSPEERARMEEAQRAAMAAKKDADLNKRSQLASSLKNVNEKFPGSLTYISQENTDLAFTVVSFRKIFKDEDLAILDDVADSVIEIDLGSSLITDKGVAMLSKFKNLQSLKLNGTAITDQSLEALSGLEHLESLNLYNTAVTDTGLKSLHGKPNLLKVYLWNTKVTDAGVKELEKSLTEARAKSQEQVSESERDKRMPELIRGTS</sequence>
<gene>
    <name evidence="5" type="ORF">NT6N_13870</name>
</gene>
<feature type="transmembrane region" description="Helical" evidence="2">
    <location>
        <begin position="67"/>
        <end position="88"/>
    </location>
</feature>
<feature type="transmembrane region" description="Helical" evidence="2">
    <location>
        <begin position="165"/>
        <end position="184"/>
    </location>
</feature>
<dbReference type="SUPFAM" id="SSF46626">
    <property type="entry name" value="Cytochrome c"/>
    <property type="match status" value="1"/>
</dbReference>
<proteinExistence type="predicted"/>
<dbReference type="SUPFAM" id="SSF52047">
    <property type="entry name" value="RNI-like"/>
    <property type="match status" value="1"/>
</dbReference>